<organism evidence="2 3">
    <name type="scientific">Desulfotruncus arcticus DSM 17038</name>
    <dbReference type="NCBI Taxonomy" id="1121424"/>
    <lineage>
        <taxon>Bacteria</taxon>
        <taxon>Bacillati</taxon>
        <taxon>Bacillota</taxon>
        <taxon>Clostridia</taxon>
        <taxon>Eubacteriales</taxon>
        <taxon>Desulfallaceae</taxon>
        <taxon>Desulfotruncus</taxon>
    </lineage>
</organism>
<reference evidence="3" key="1">
    <citation type="submission" date="2016-10" db="EMBL/GenBank/DDBJ databases">
        <authorList>
            <person name="Varghese N."/>
            <person name="Submissions S."/>
        </authorList>
    </citation>
    <scope>NUCLEOTIDE SEQUENCE [LARGE SCALE GENOMIC DNA]</scope>
    <source>
        <strain evidence="3">DSM 17038</strain>
    </source>
</reference>
<keyword evidence="2" id="KW-0645">Protease</keyword>
<dbReference type="Proteomes" id="UP000199337">
    <property type="component" value="Unassembled WGS sequence"/>
</dbReference>
<dbReference type="RefSeq" id="WP_092472059.1">
    <property type="nucleotide sequence ID" value="NZ_FOOX01000010.1"/>
</dbReference>
<dbReference type="GO" id="GO:0004180">
    <property type="term" value="F:carboxypeptidase activity"/>
    <property type="evidence" value="ECO:0007669"/>
    <property type="project" value="UniProtKB-KW"/>
</dbReference>
<evidence type="ECO:0000313" key="2">
    <source>
        <dbReference type="EMBL" id="SFG83373.1"/>
    </source>
</evidence>
<keyword evidence="2" id="KW-0121">Carboxypeptidase</keyword>
<keyword evidence="2" id="KW-0378">Hydrolase</keyword>
<protein>
    <submittedName>
        <fullName evidence="2">D-alanyl-D-alanine carboxypeptidase</fullName>
    </submittedName>
</protein>
<feature type="domain" description="D-alanyl-D-alanine carboxypeptidase-like core" evidence="1">
    <location>
        <begin position="7"/>
        <end position="36"/>
    </location>
</feature>
<evidence type="ECO:0000313" key="3">
    <source>
        <dbReference type="Proteomes" id="UP000199337"/>
    </source>
</evidence>
<proteinExistence type="predicted"/>
<dbReference type="InterPro" id="IPR009045">
    <property type="entry name" value="Zn_M74/Hedgehog-like"/>
</dbReference>
<sequence length="118" mass="14042">MRTLTLQRYGFIERYPVSCEQLTHIAQEPWHFRYVGYPHSELMRETQLTLEEYTDYLKRFPYNGIHLQFQLAKRSFEICYVPVLSDKLVHVEIPEKTLYQISGNNVDGFVVTLWGNPV</sequence>
<gene>
    <name evidence="2" type="ORF">SAMN05660649_02858</name>
</gene>
<dbReference type="AlphaFoldDB" id="A0A1I2V304"/>
<name>A0A1I2V304_9FIRM</name>
<dbReference type="SUPFAM" id="SSF55166">
    <property type="entry name" value="Hedgehog/DD-peptidase"/>
    <property type="match status" value="1"/>
</dbReference>
<dbReference type="Pfam" id="PF02557">
    <property type="entry name" value="VanY"/>
    <property type="match status" value="1"/>
</dbReference>
<dbReference type="STRING" id="341036.SAMN05660649_02858"/>
<keyword evidence="3" id="KW-1185">Reference proteome</keyword>
<evidence type="ECO:0000259" key="1">
    <source>
        <dbReference type="Pfam" id="PF02557"/>
    </source>
</evidence>
<dbReference type="InterPro" id="IPR003709">
    <property type="entry name" value="VanY-like_core_dom"/>
</dbReference>
<dbReference type="Gene3D" id="3.30.200.180">
    <property type="match status" value="1"/>
</dbReference>
<dbReference type="GO" id="GO:0006508">
    <property type="term" value="P:proteolysis"/>
    <property type="evidence" value="ECO:0007669"/>
    <property type="project" value="InterPro"/>
</dbReference>
<dbReference type="OrthoDB" id="9816096at2"/>
<dbReference type="EMBL" id="FOOX01000010">
    <property type="protein sequence ID" value="SFG83373.1"/>
    <property type="molecule type" value="Genomic_DNA"/>
</dbReference>
<accession>A0A1I2V304</accession>